<comment type="caution">
    <text evidence="7">The sequence shown here is derived from an EMBL/GenBank/DDBJ whole genome shotgun (WGS) entry which is preliminary data.</text>
</comment>
<dbReference type="GO" id="GO:0030170">
    <property type="term" value="F:pyridoxal phosphate binding"/>
    <property type="evidence" value="ECO:0007669"/>
    <property type="project" value="InterPro"/>
</dbReference>
<evidence type="ECO:0000313" key="7">
    <source>
        <dbReference type="EMBL" id="HIR62149.1"/>
    </source>
</evidence>
<keyword evidence="4" id="KW-0456">Lyase</keyword>
<feature type="domain" description="Aminotransferase class I/classII large" evidence="6">
    <location>
        <begin position="52"/>
        <end position="380"/>
    </location>
</feature>
<dbReference type="CDD" id="cd00609">
    <property type="entry name" value="AAT_like"/>
    <property type="match status" value="1"/>
</dbReference>
<dbReference type="GO" id="GO:0008483">
    <property type="term" value="F:transaminase activity"/>
    <property type="evidence" value="ECO:0007669"/>
    <property type="project" value="UniProtKB-KW"/>
</dbReference>
<evidence type="ECO:0000256" key="4">
    <source>
        <dbReference type="ARBA" id="ARBA00023239"/>
    </source>
</evidence>
<dbReference type="InterPro" id="IPR051798">
    <property type="entry name" value="Class-II_PLP-Dep_Aminotrans"/>
</dbReference>
<sequence length="391" mass="43852">MRYNFDEIVPRRGTGSLKWDACPDPNVLPFWVADMDFRTADCIQDALINRARHGIYGYASITDSYYDAVINWFATRHGWKIEREWILPVSGVIPALSAAIGTYMPHGGKVLVQSPAYNHFFISLEQNGCEAVSAELIRVGNTYRMDFDALEEKASDPDISLMILCNPQNPVGRVWSRDELRRVGEICLRHGVTVVSDEIHCELAAPCYAYAPFATVGEDIARNAIICVSPTKPFNMAGVKIANIIIPDPDIRERVRKVVEQREISGPGPFGIDALTAAYSEGGAEWLDELNVYISDNYEYMREYIEKYLPAFPIMKLEGTYLVWMDCSALGMTSAALEETLKAEAGIWINAGTMYGPGGEGYMRWNLACPRSILEEGLRRFRTFVEKSGVR</sequence>
<evidence type="ECO:0000256" key="1">
    <source>
        <dbReference type="ARBA" id="ARBA00001933"/>
    </source>
</evidence>
<comment type="similarity">
    <text evidence="5">Belongs to the class-II pyridoxal-phosphate-dependent aminotransferase family. MalY/PatB cystathionine beta-lyase subfamily.</text>
</comment>
<dbReference type="Proteomes" id="UP000886744">
    <property type="component" value="Unassembled WGS sequence"/>
</dbReference>
<reference evidence="7" key="1">
    <citation type="submission" date="2020-10" db="EMBL/GenBank/DDBJ databases">
        <authorList>
            <person name="Gilroy R."/>
        </authorList>
    </citation>
    <scope>NUCLEOTIDE SEQUENCE</scope>
    <source>
        <strain evidence="7">ChiHjej13B12-12457</strain>
    </source>
</reference>
<dbReference type="InterPro" id="IPR015422">
    <property type="entry name" value="PyrdxlP-dep_Trfase_small"/>
</dbReference>
<comment type="cofactor">
    <cofactor evidence="1">
        <name>pyridoxal 5'-phosphate</name>
        <dbReference type="ChEBI" id="CHEBI:597326"/>
    </cofactor>
</comment>
<evidence type="ECO:0000256" key="5">
    <source>
        <dbReference type="ARBA" id="ARBA00037974"/>
    </source>
</evidence>
<dbReference type="InterPro" id="IPR004839">
    <property type="entry name" value="Aminotransferase_I/II_large"/>
</dbReference>
<dbReference type="EMBL" id="DVHI01000021">
    <property type="protein sequence ID" value="HIR62149.1"/>
    <property type="molecule type" value="Genomic_DNA"/>
</dbReference>
<gene>
    <name evidence="7" type="ORF">IAC94_01325</name>
</gene>
<accession>A0A9D1E0G2</accession>
<dbReference type="NCBIfam" id="TIGR04350">
    <property type="entry name" value="C_S_lyase_PatB"/>
    <property type="match status" value="1"/>
</dbReference>
<dbReference type="InterPro" id="IPR015424">
    <property type="entry name" value="PyrdxlP-dep_Trfase"/>
</dbReference>
<dbReference type="EC" id="4.4.1.13" evidence="2"/>
<keyword evidence="7" id="KW-0032">Aminotransferase</keyword>
<dbReference type="GO" id="GO:0047804">
    <property type="term" value="F:cysteine-S-conjugate beta-lyase activity"/>
    <property type="evidence" value="ECO:0007669"/>
    <property type="project" value="UniProtKB-EC"/>
</dbReference>
<evidence type="ECO:0000313" key="8">
    <source>
        <dbReference type="Proteomes" id="UP000886744"/>
    </source>
</evidence>
<dbReference type="Pfam" id="PF00155">
    <property type="entry name" value="Aminotran_1_2"/>
    <property type="match status" value="1"/>
</dbReference>
<dbReference type="PANTHER" id="PTHR43525">
    <property type="entry name" value="PROTEIN MALY"/>
    <property type="match status" value="1"/>
</dbReference>
<evidence type="ECO:0000256" key="3">
    <source>
        <dbReference type="ARBA" id="ARBA00022898"/>
    </source>
</evidence>
<dbReference type="PANTHER" id="PTHR43525:SF1">
    <property type="entry name" value="PROTEIN MALY"/>
    <property type="match status" value="1"/>
</dbReference>
<keyword evidence="7" id="KW-0808">Transferase</keyword>
<dbReference type="AlphaFoldDB" id="A0A9D1E0G2"/>
<dbReference type="Gene3D" id="3.90.1150.10">
    <property type="entry name" value="Aspartate Aminotransferase, domain 1"/>
    <property type="match status" value="1"/>
</dbReference>
<dbReference type="InterPro" id="IPR027619">
    <property type="entry name" value="C-S_lyase_PatB-like"/>
</dbReference>
<reference evidence="7" key="2">
    <citation type="journal article" date="2021" name="PeerJ">
        <title>Extensive microbial diversity within the chicken gut microbiome revealed by metagenomics and culture.</title>
        <authorList>
            <person name="Gilroy R."/>
            <person name="Ravi A."/>
            <person name="Getino M."/>
            <person name="Pursley I."/>
            <person name="Horton D.L."/>
            <person name="Alikhan N.F."/>
            <person name="Baker D."/>
            <person name="Gharbi K."/>
            <person name="Hall N."/>
            <person name="Watson M."/>
            <person name="Adriaenssens E.M."/>
            <person name="Foster-Nyarko E."/>
            <person name="Jarju S."/>
            <person name="Secka A."/>
            <person name="Antonio M."/>
            <person name="Oren A."/>
            <person name="Chaudhuri R.R."/>
            <person name="La Ragione R."/>
            <person name="Hildebrand F."/>
            <person name="Pallen M.J."/>
        </authorList>
    </citation>
    <scope>NUCLEOTIDE SEQUENCE</scope>
    <source>
        <strain evidence="7">ChiHjej13B12-12457</strain>
    </source>
</reference>
<protein>
    <recommendedName>
        <fullName evidence="2">cysteine-S-conjugate beta-lyase</fullName>
        <ecNumber evidence="2">4.4.1.13</ecNumber>
    </recommendedName>
</protein>
<proteinExistence type="inferred from homology"/>
<evidence type="ECO:0000259" key="6">
    <source>
        <dbReference type="Pfam" id="PF00155"/>
    </source>
</evidence>
<dbReference type="InterPro" id="IPR015421">
    <property type="entry name" value="PyrdxlP-dep_Trfase_major"/>
</dbReference>
<keyword evidence="3" id="KW-0663">Pyridoxal phosphate</keyword>
<dbReference type="Gene3D" id="3.40.640.10">
    <property type="entry name" value="Type I PLP-dependent aspartate aminotransferase-like (Major domain)"/>
    <property type="match status" value="1"/>
</dbReference>
<dbReference type="SUPFAM" id="SSF53383">
    <property type="entry name" value="PLP-dependent transferases"/>
    <property type="match status" value="1"/>
</dbReference>
<name>A0A9D1E0G2_9BACT</name>
<evidence type="ECO:0000256" key="2">
    <source>
        <dbReference type="ARBA" id="ARBA00012224"/>
    </source>
</evidence>
<organism evidence="7 8">
    <name type="scientific">Candidatus Coprenecus avistercoris</name>
    <dbReference type="NCBI Taxonomy" id="2840730"/>
    <lineage>
        <taxon>Bacteria</taxon>
        <taxon>Pseudomonadati</taxon>
        <taxon>Bacteroidota</taxon>
        <taxon>Bacteroidia</taxon>
        <taxon>Bacteroidales</taxon>
        <taxon>Rikenellaceae</taxon>
        <taxon>Rikenellaceae incertae sedis</taxon>
        <taxon>Candidatus Coprenecus</taxon>
    </lineage>
</organism>